<organism evidence="6 7">
    <name type="scientific">Singulisphaera acidiphila (strain ATCC BAA-1392 / DSM 18658 / VKM B-2454 / MOB10)</name>
    <dbReference type="NCBI Taxonomy" id="886293"/>
    <lineage>
        <taxon>Bacteria</taxon>
        <taxon>Pseudomonadati</taxon>
        <taxon>Planctomycetota</taxon>
        <taxon>Planctomycetia</taxon>
        <taxon>Isosphaerales</taxon>
        <taxon>Isosphaeraceae</taxon>
        <taxon>Singulisphaera</taxon>
    </lineage>
</organism>
<dbReference type="KEGG" id="saci:Sinac_7566"/>
<dbReference type="RefSeq" id="WP_015250663.1">
    <property type="nucleotide sequence ID" value="NC_019892.1"/>
</dbReference>
<sequence>MLRHLRLIILCALPATATLSSCGPPVPASSPPTAAASEGVESEPEGTTLLEAIERTVAESIAKLRDSAVALEYAVADAPSGARRVATGVVVNDRGDVLSIRIDPPKSTSPILARDASGGRHPARWVAADAETGLTLLRIDPSIAKPVHPASRPPRLGSQVLIIGNPFGLGHSVIRGQVAGLDRRVDVGPRPLGGLIQLDASLHPGDSGALVANLRGEWLGLIRSGLARPGGEGEGRTFDHDLGFAIPARDALWIAEQLGLCRRVDRAYLGVRLNLDPVDTPSGAILDGIVSDSPAARAGLKTGDRVMAFDGFAIKSPSDLTDRLDRTLANSETTLEYLRGSRLDRLTIRTSSRPPLIPDPPRSSAKEDEIPSSRPREVNERIETLERRLRNLEKQGGRTETRP</sequence>
<feature type="region of interest" description="Disordered" evidence="3">
    <location>
        <begin position="349"/>
        <end position="384"/>
    </location>
</feature>
<feature type="domain" description="PDZ" evidence="5">
    <location>
        <begin position="257"/>
        <end position="316"/>
    </location>
</feature>
<dbReference type="GO" id="GO:0004252">
    <property type="term" value="F:serine-type endopeptidase activity"/>
    <property type="evidence" value="ECO:0007669"/>
    <property type="project" value="InterPro"/>
</dbReference>
<dbReference type="InterPro" id="IPR009003">
    <property type="entry name" value="Peptidase_S1_PA"/>
</dbReference>
<evidence type="ECO:0000256" key="3">
    <source>
        <dbReference type="SAM" id="MobiDB-lite"/>
    </source>
</evidence>
<dbReference type="InterPro" id="IPR001940">
    <property type="entry name" value="Peptidase_S1C"/>
</dbReference>
<dbReference type="HOGENOM" id="CLU_683150_0_0_0"/>
<dbReference type="PROSITE" id="PS50106">
    <property type="entry name" value="PDZ"/>
    <property type="match status" value="1"/>
</dbReference>
<evidence type="ECO:0000256" key="1">
    <source>
        <dbReference type="ARBA" id="ARBA00022670"/>
    </source>
</evidence>
<dbReference type="PANTHER" id="PTHR43343">
    <property type="entry name" value="PEPTIDASE S12"/>
    <property type="match status" value="1"/>
</dbReference>
<dbReference type="Gene3D" id="2.30.42.10">
    <property type="match status" value="1"/>
</dbReference>
<evidence type="ECO:0000313" key="7">
    <source>
        <dbReference type="Proteomes" id="UP000010798"/>
    </source>
</evidence>
<keyword evidence="2" id="KW-0378">Hydrolase</keyword>
<evidence type="ECO:0000259" key="5">
    <source>
        <dbReference type="PROSITE" id="PS50106"/>
    </source>
</evidence>
<evidence type="ECO:0000256" key="2">
    <source>
        <dbReference type="ARBA" id="ARBA00022801"/>
    </source>
</evidence>
<feature type="compositionally biased region" description="Basic and acidic residues" evidence="3">
    <location>
        <begin position="364"/>
        <end position="384"/>
    </location>
</feature>
<reference evidence="6 7" key="1">
    <citation type="submission" date="2012-02" db="EMBL/GenBank/DDBJ databases">
        <title>Complete sequence of chromosome of Singulisphaera acidiphila DSM 18658.</title>
        <authorList>
            <consortium name="US DOE Joint Genome Institute (JGI-PGF)"/>
            <person name="Lucas S."/>
            <person name="Copeland A."/>
            <person name="Lapidus A."/>
            <person name="Glavina del Rio T."/>
            <person name="Dalin E."/>
            <person name="Tice H."/>
            <person name="Bruce D."/>
            <person name="Goodwin L."/>
            <person name="Pitluck S."/>
            <person name="Peters L."/>
            <person name="Ovchinnikova G."/>
            <person name="Chertkov O."/>
            <person name="Kyrpides N."/>
            <person name="Mavromatis K."/>
            <person name="Ivanova N."/>
            <person name="Brettin T."/>
            <person name="Detter J.C."/>
            <person name="Han C."/>
            <person name="Larimer F."/>
            <person name="Land M."/>
            <person name="Hauser L."/>
            <person name="Markowitz V."/>
            <person name="Cheng J.-F."/>
            <person name="Hugenholtz P."/>
            <person name="Woyke T."/>
            <person name="Wu D."/>
            <person name="Tindall B."/>
            <person name="Pomrenke H."/>
            <person name="Brambilla E."/>
            <person name="Klenk H.-P."/>
            <person name="Eisen J.A."/>
        </authorList>
    </citation>
    <scope>NUCLEOTIDE SEQUENCE [LARGE SCALE GENOMIC DNA]</scope>
    <source>
        <strain evidence="7">ATCC BAA-1392 / DSM 18658 / VKM B-2454 / MOB10</strain>
    </source>
</reference>
<dbReference type="SMART" id="SM00228">
    <property type="entry name" value="PDZ"/>
    <property type="match status" value="1"/>
</dbReference>
<dbReference type="InterPro" id="IPR036034">
    <property type="entry name" value="PDZ_sf"/>
</dbReference>
<evidence type="ECO:0000256" key="4">
    <source>
        <dbReference type="SAM" id="SignalP"/>
    </source>
</evidence>
<evidence type="ECO:0000313" key="6">
    <source>
        <dbReference type="EMBL" id="AGA31599.1"/>
    </source>
</evidence>
<dbReference type="GO" id="GO:0006508">
    <property type="term" value="P:proteolysis"/>
    <property type="evidence" value="ECO:0007669"/>
    <property type="project" value="UniProtKB-KW"/>
</dbReference>
<dbReference type="SUPFAM" id="SSF50156">
    <property type="entry name" value="PDZ domain-like"/>
    <property type="match status" value="1"/>
</dbReference>
<feature type="region of interest" description="Disordered" evidence="3">
    <location>
        <begin position="20"/>
        <end position="44"/>
    </location>
</feature>
<dbReference type="EMBL" id="CP003364">
    <property type="protein sequence ID" value="AGA31599.1"/>
    <property type="molecule type" value="Genomic_DNA"/>
</dbReference>
<name>L0DQB4_SINAD</name>
<dbReference type="Pfam" id="PF13365">
    <property type="entry name" value="Trypsin_2"/>
    <property type="match status" value="1"/>
</dbReference>
<dbReference type="SUPFAM" id="SSF50494">
    <property type="entry name" value="Trypsin-like serine proteases"/>
    <property type="match status" value="1"/>
</dbReference>
<keyword evidence="1 6" id="KW-0645">Protease</keyword>
<dbReference type="InterPro" id="IPR001478">
    <property type="entry name" value="PDZ"/>
</dbReference>
<proteinExistence type="predicted"/>
<dbReference type="Proteomes" id="UP000010798">
    <property type="component" value="Chromosome"/>
</dbReference>
<keyword evidence="7" id="KW-1185">Reference proteome</keyword>
<keyword evidence="4" id="KW-0732">Signal</keyword>
<dbReference type="eggNOG" id="COG0265">
    <property type="taxonomic scope" value="Bacteria"/>
</dbReference>
<dbReference type="PROSITE" id="PS51257">
    <property type="entry name" value="PROKAR_LIPOPROTEIN"/>
    <property type="match status" value="1"/>
</dbReference>
<feature type="signal peptide" evidence="4">
    <location>
        <begin position="1"/>
        <end position="17"/>
    </location>
</feature>
<dbReference type="InterPro" id="IPR051201">
    <property type="entry name" value="Chloro_Bact_Ser_Proteases"/>
</dbReference>
<dbReference type="STRING" id="886293.Sinac_7566"/>
<dbReference type="PANTHER" id="PTHR43343:SF3">
    <property type="entry name" value="PROTEASE DO-LIKE 8, CHLOROPLASTIC"/>
    <property type="match status" value="1"/>
</dbReference>
<protein>
    <submittedName>
        <fullName evidence="6">Trypsin-like serine protease with C-terminal PDZ domain</fullName>
    </submittedName>
</protein>
<dbReference type="PRINTS" id="PR00834">
    <property type="entry name" value="PROTEASES2C"/>
</dbReference>
<dbReference type="Pfam" id="PF13180">
    <property type="entry name" value="PDZ_2"/>
    <property type="match status" value="1"/>
</dbReference>
<dbReference type="Gene3D" id="2.40.10.120">
    <property type="match status" value="1"/>
</dbReference>
<dbReference type="AlphaFoldDB" id="L0DQB4"/>
<feature type="chain" id="PRO_5003941048" evidence="4">
    <location>
        <begin position="18"/>
        <end position="403"/>
    </location>
</feature>
<gene>
    <name evidence="6" type="ordered locus">Sinac_7566</name>
</gene>
<accession>L0DQB4</accession>